<evidence type="ECO:0000256" key="4">
    <source>
        <dbReference type="SAM" id="MobiDB-lite"/>
    </source>
</evidence>
<evidence type="ECO:0000256" key="1">
    <source>
        <dbReference type="ARBA" id="ARBA00022737"/>
    </source>
</evidence>
<dbReference type="Pfam" id="PF13181">
    <property type="entry name" value="TPR_8"/>
    <property type="match status" value="1"/>
</dbReference>
<dbReference type="Proteomes" id="UP001295423">
    <property type="component" value="Unassembled WGS sequence"/>
</dbReference>
<feature type="region of interest" description="Disordered" evidence="4">
    <location>
        <begin position="1"/>
        <end position="81"/>
    </location>
</feature>
<evidence type="ECO:0000256" key="2">
    <source>
        <dbReference type="ARBA" id="ARBA00022803"/>
    </source>
</evidence>
<proteinExistence type="predicted"/>
<keyword evidence="6" id="KW-1185">Reference proteome</keyword>
<dbReference type="Gene3D" id="1.25.40.10">
    <property type="entry name" value="Tetratricopeptide repeat domain"/>
    <property type="match status" value="2"/>
</dbReference>
<dbReference type="Pfam" id="PF13424">
    <property type="entry name" value="TPR_12"/>
    <property type="match status" value="2"/>
</dbReference>
<dbReference type="SMART" id="SM00028">
    <property type="entry name" value="TPR"/>
    <property type="match status" value="7"/>
</dbReference>
<dbReference type="EMBL" id="CAKOGP040000335">
    <property type="protein sequence ID" value="CAJ1934272.1"/>
    <property type="molecule type" value="Genomic_DNA"/>
</dbReference>
<keyword evidence="2 3" id="KW-0802">TPR repeat</keyword>
<accession>A0AAD2CLN5</accession>
<feature type="compositionally biased region" description="Acidic residues" evidence="4">
    <location>
        <begin position="68"/>
        <end position="80"/>
    </location>
</feature>
<dbReference type="InterPro" id="IPR011990">
    <property type="entry name" value="TPR-like_helical_dom_sf"/>
</dbReference>
<gene>
    <name evidence="5" type="ORF">CYCCA115_LOCUS3673</name>
</gene>
<dbReference type="AlphaFoldDB" id="A0AAD2CLN5"/>
<evidence type="ECO:0008006" key="7">
    <source>
        <dbReference type="Google" id="ProtNLM"/>
    </source>
</evidence>
<reference evidence="5" key="1">
    <citation type="submission" date="2023-08" db="EMBL/GenBank/DDBJ databases">
        <authorList>
            <person name="Audoor S."/>
            <person name="Bilcke G."/>
        </authorList>
    </citation>
    <scope>NUCLEOTIDE SEQUENCE</scope>
</reference>
<protein>
    <recommendedName>
        <fullName evidence="7">Kinesin light chain</fullName>
    </recommendedName>
</protein>
<dbReference type="PANTHER" id="PTHR45641">
    <property type="entry name" value="TETRATRICOPEPTIDE REPEAT PROTEIN (AFU_ORTHOLOGUE AFUA_6G03870)"/>
    <property type="match status" value="1"/>
</dbReference>
<name>A0AAD2CLN5_9STRA</name>
<organism evidence="5 6">
    <name type="scientific">Cylindrotheca closterium</name>
    <dbReference type="NCBI Taxonomy" id="2856"/>
    <lineage>
        <taxon>Eukaryota</taxon>
        <taxon>Sar</taxon>
        <taxon>Stramenopiles</taxon>
        <taxon>Ochrophyta</taxon>
        <taxon>Bacillariophyta</taxon>
        <taxon>Bacillariophyceae</taxon>
        <taxon>Bacillariophycidae</taxon>
        <taxon>Bacillariales</taxon>
        <taxon>Bacillariaceae</taxon>
        <taxon>Cylindrotheca</taxon>
    </lineage>
</organism>
<dbReference type="InterPro" id="IPR019734">
    <property type="entry name" value="TPR_rpt"/>
</dbReference>
<feature type="repeat" description="TPR" evidence="3">
    <location>
        <begin position="625"/>
        <end position="658"/>
    </location>
</feature>
<evidence type="ECO:0000313" key="5">
    <source>
        <dbReference type="EMBL" id="CAJ1934272.1"/>
    </source>
</evidence>
<keyword evidence="1" id="KW-0677">Repeat</keyword>
<feature type="repeat" description="TPR" evidence="3">
    <location>
        <begin position="541"/>
        <end position="574"/>
    </location>
</feature>
<dbReference type="PANTHER" id="PTHR45641:SF19">
    <property type="entry name" value="NEPHROCYSTIN-3"/>
    <property type="match status" value="1"/>
</dbReference>
<comment type="caution">
    <text evidence="5">The sequence shown here is derived from an EMBL/GenBank/DDBJ whole genome shotgun (WGS) entry which is preliminary data.</text>
</comment>
<feature type="repeat" description="TPR" evidence="3">
    <location>
        <begin position="499"/>
        <end position="532"/>
    </location>
</feature>
<dbReference type="PROSITE" id="PS50005">
    <property type="entry name" value="TPR"/>
    <property type="match status" value="3"/>
</dbReference>
<sequence length="735" mass="82554">MNGSDGRRPSALRSKSPGNGSTVSFSVNEEKKVDINSQPKQPGKKEKKKGLLKRLFSDKRKQSADVQEAADENDFGEAEDPVMTVFAERNTQRVRFSIAEEPEEEQTPKDKASGNNVKQFMSRALFSGNKSSKKFKEEMEREVAQLGGSLVWDSPEGSTGPEVSLINKGGKISSNNVVTFTDDPKIRARHAKLLSKAHKAQHTYFRYEFAVKCYLKALNLLKSANYPETHALATKTVELLNNSHQILSSYNSSVRIVKIGIKHEDKGELVKALKMYTIAYRIRRDNLSRNHPSHVVLLNMLGSIQVKRGDLKEAMLIYELALKDGTVTPNENEIDAYGKPPIGNLLAKSVTFREIGIIKERWGHLDEARDYYHQSLECVQEWKEAYNDDDESFTDDVESNDSLDYSLSNVRLEKSTDEPGQFEEEKGEMELCLVPMTMSAGNRSPAPTNRYEEIFPSRLEKEFERKSKPSKDSPNKTETDRKDINSNLSKDAFADMDLALTLHHIAQLYRKQGNFPEALQAFEVALRGMKYSLGRYHPNVAAVLGNVGNLQKEMGDLDAAYKTYQEVLAIESYRLGLSHPDVAITLHNVATIDAARGKYRQSLDLYSKVLGLQRKLFGTEHLSVAITSACMGDVYEKLGESATAIQYFEDALKIKSAKQGRHSLDVARILHKLGKLAIQGQDYYTAGSHISRAVLIYRLNKVHDDHEWTVDANRDAADIDAAIALKPDENRPDDL</sequence>
<evidence type="ECO:0000313" key="6">
    <source>
        <dbReference type="Proteomes" id="UP001295423"/>
    </source>
</evidence>
<feature type="region of interest" description="Disordered" evidence="4">
    <location>
        <begin position="456"/>
        <end position="484"/>
    </location>
</feature>
<dbReference type="SUPFAM" id="SSF48452">
    <property type="entry name" value="TPR-like"/>
    <property type="match status" value="3"/>
</dbReference>
<evidence type="ECO:0000256" key="3">
    <source>
        <dbReference type="PROSITE-ProRule" id="PRU00339"/>
    </source>
</evidence>
<feature type="compositionally biased region" description="Polar residues" evidence="4">
    <location>
        <begin position="16"/>
        <end position="27"/>
    </location>
</feature>